<organism evidence="2 3">
    <name type="scientific">Haloquadratum walsbyi (strain DSM 16854 / JCM 12705 / C23)</name>
    <dbReference type="NCBI Taxonomy" id="768065"/>
    <lineage>
        <taxon>Archaea</taxon>
        <taxon>Methanobacteriati</taxon>
        <taxon>Methanobacteriota</taxon>
        <taxon>Stenosarchaea group</taxon>
        <taxon>Halobacteria</taxon>
        <taxon>Halobacteriales</taxon>
        <taxon>Haloferacaceae</taxon>
        <taxon>Haloquadratum</taxon>
    </lineage>
</organism>
<dbReference type="InterPro" id="IPR057181">
    <property type="entry name" value="DUF7859"/>
</dbReference>
<dbReference type="EMBL" id="FR746099">
    <property type="protein sequence ID" value="CCC41841.1"/>
    <property type="molecule type" value="Genomic_DNA"/>
</dbReference>
<accession>G0LFS8</accession>
<dbReference type="OrthoDB" id="246670at2157"/>
<dbReference type="AlphaFoldDB" id="G0LFS8"/>
<keyword evidence="1" id="KW-0812">Transmembrane</keyword>
<dbReference type="KEGG" id="hwc:Hqrw_4118"/>
<keyword evidence="1" id="KW-0472">Membrane</keyword>
<protein>
    <submittedName>
        <fullName evidence="2">Uncharacterized protein</fullName>
    </submittedName>
</protein>
<reference evidence="2 3" key="1">
    <citation type="journal article" date="2011" name="PLoS ONE">
        <title>Haloquadratum walsbyi: limited diversity in a global pond.</title>
        <authorList>
            <person name="Dyall-Smith M."/>
            <person name="Pfeiffer F."/>
            <person name="Klee K."/>
            <person name="Palm P."/>
            <person name="Gross K."/>
            <person name="Schuster S.C."/>
            <person name="Rampp M."/>
            <person name="Oesterhelt D."/>
        </authorList>
    </citation>
    <scope>NUCLEOTIDE SEQUENCE [LARGE SCALE GENOMIC DNA]</scope>
    <source>
        <strain evidence="3">DSM 16854 / JCM 12705 / C23</strain>
    </source>
</reference>
<gene>
    <name evidence="2" type="ordered locus">Hqrw_4118</name>
</gene>
<dbReference type="Pfam" id="PF25258">
    <property type="entry name" value="DUF7859"/>
    <property type="match status" value="1"/>
</dbReference>
<feature type="transmembrane region" description="Helical" evidence="1">
    <location>
        <begin position="33"/>
        <end position="52"/>
    </location>
</feature>
<evidence type="ECO:0000256" key="1">
    <source>
        <dbReference type="SAM" id="Phobius"/>
    </source>
</evidence>
<keyword evidence="1" id="KW-1133">Transmembrane helix</keyword>
<proteinExistence type="predicted"/>
<sequence length="70" mass="8144">MKQPDMLFRERAYIDIIVGQVDTAIEFMVSHPALVGLLALLLGFVFFSYLFIRRILTGLREGYDEAYREN</sequence>
<evidence type="ECO:0000313" key="2">
    <source>
        <dbReference type="EMBL" id="CCC41841.1"/>
    </source>
</evidence>
<name>G0LFS8_HALWC</name>
<evidence type="ECO:0000313" key="3">
    <source>
        <dbReference type="Proteomes" id="UP000007954"/>
    </source>
</evidence>
<dbReference type="HOGENOM" id="CLU_202927_1_0_2"/>
<dbReference type="Proteomes" id="UP000007954">
    <property type="component" value="Chromosome"/>
</dbReference>